<feature type="region of interest" description="Disordered" evidence="7">
    <location>
        <begin position="296"/>
        <end position="370"/>
    </location>
</feature>
<dbReference type="GO" id="GO:0006954">
    <property type="term" value="P:inflammatory response"/>
    <property type="evidence" value="ECO:0007669"/>
    <property type="project" value="UniProtKB-KW"/>
</dbReference>
<dbReference type="InterPro" id="IPR046946">
    <property type="entry name" value="TCAM1/2"/>
</dbReference>
<dbReference type="OrthoDB" id="9906976at2759"/>
<dbReference type="Pfam" id="PF12721">
    <property type="entry name" value="RHIM"/>
    <property type="match status" value="1"/>
</dbReference>
<dbReference type="RefSeq" id="XP_044273526.1">
    <property type="nucleotide sequence ID" value="XM_044417591.1"/>
</dbReference>
<dbReference type="PANTHER" id="PTHR47230">
    <property type="entry name" value="TIR DOMAIN-CONTAINING ADAPTER MOLECULE 1"/>
    <property type="match status" value="1"/>
</dbReference>
<dbReference type="Gene3D" id="1.25.40.780">
    <property type="match status" value="1"/>
</dbReference>
<accession>A0A8D2LR99</accession>
<dbReference type="GO" id="GO:0005739">
    <property type="term" value="C:mitochondrion"/>
    <property type="evidence" value="ECO:0007669"/>
    <property type="project" value="UniProtKB-SubCell"/>
</dbReference>
<evidence type="ECO:0000256" key="4">
    <source>
        <dbReference type="ARBA" id="ARBA00022859"/>
    </source>
</evidence>
<dbReference type="InterPro" id="IPR040886">
    <property type="entry name" value="TRIF_N"/>
</dbReference>
<dbReference type="GeneID" id="123016881"/>
<evidence type="ECO:0000313" key="10">
    <source>
        <dbReference type="Proteomes" id="UP000694545"/>
    </source>
</evidence>
<gene>
    <name evidence="9" type="primary">TICAM1</name>
</gene>
<keyword evidence="6" id="KW-0496">Mitochondrion</keyword>
<dbReference type="GO" id="GO:0035666">
    <property type="term" value="P:TRIF-dependent toll-like receptor signaling pathway"/>
    <property type="evidence" value="ECO:0007669"/>
    <property type="project" value="InterPro"/>
</dbReference>
<dbReference type="AlphaFoldDB" id="A0A8D2LR99"/>
<evidence type="ECO:0000256" key="2">
    <source>
        <dbReference type="ARBA" id="ARBA00022553"/>
    </source>
</evidence>
<keyword evidence="2" id="KW-0597">Phosphoprotein</keyword>
<keyword evidence="6" id="KW-0968">Cytoplasmic vesicle</keyword>
<comment type="domain">
    <text evidence="6">The N-terminal region is essential for activation of the IFNB promoter activity.</text>
</comment>
<dbReference type="Proteomes" id="UP000694545">
    <property type="component" value="Unplaced"/>
</dbReference>
<dbReference type="GO" id="GO:0005776">
    <property type="term" value="C:autophagosome"/>
    <property type="evidence" value="ECO:0007669"/>
    <property type="project" value="UniProtKB-SubCell"/>
</dbReference>
<dbReference type="GO" id="GO:0005768">
    <property type="term" value="C:endosome"/>
    <property type="evidence" value="ECO:0007669"/>
    <property type="project" value="TreeGrafter"/>
</dbReference>
<dbReference type="PANTHER" id="PTHR47230:SF1">
    <property type="entry name" value="TIR DOMAIN-CONTAINING ADAPTER MOLECULE 1"/>
    <property type="match status" value="1"/>
</dbReference>
<name>A0A8D2LR99_VARKO</name>
<comment type="subunit">
    <text evidence="6">Homodimer. Found in a multi-helicase-TICAM1 complex at least composed of DHX36, DDX1, DDX21 and TICAM1.</text>
</comment>
<dbReference type="GO" id="GO:0006915">
    <property type="term" value="P:apoptotic process"/>
    <property type="evidence" value="ECO:0007669"/>
    <property type="project" value="UniProtKB-KW"/>
</dbReference>
<keyword evidence="10" id="KW-1185">Reference proteome</keyword>
<dbReference type="GO" id="GO:0051607">
    <property type="term" value="P:defense response to virus"/>
    <property type="evidence" value="ECO:0007669"/>
    <property type="project" value="UniProtKB-UniRule"/>
</dbReference>
<evidence type="ECO:0000256" key="3">
    <source>
        <dbReference type="ARBA" id="ARBA00022588"/>
    </source>
</evidence>
<proteinExistence type="predicted"/>
<dbReference type="InterPro" id="IPR025735">
    <property type="entry name" value="RHIM"/>
</dbReference>
<organism evidence="9 10">
    <name type="scientific">Varanus komodoensis</name>
    <name type="common">Komodo dragon</name>
    <dbReference type="NCBI Taxonomy" id="61221"/>
    <lineage>
        <taxon>Eukaryota</taxon>
        <taxon>Metazoa</taxon>
        <taxon>Chordata</taxon>
        <taxon>Craniata</taxon>
        <taxon>Vertebrata</taxon>
        <taxon>Euteleostomi</taxon>
        <taxon>Lepidosauria</taxon>
        <taxon>Squamata</taxon>
        <taxon>Bifurcata</taxon>
        <taxon>Unidentata</taxon>
        <taxon>Episquamata</taxon>
        <taxon>Toxicofera</taxon>
        <taxon>Anguimorpha</taxon>
        <taxon>Paleoanguimorpha</taxon>
        <taxon>Varanoidea</taxon>
        <taxon>Varanidae</taxon>
        <taxon>Varanus</taxon>
    </lineage>
</organism>
<keyword evidence="1 6" id="KW-0963">Cytoplasm</keyword>
<dbReference type="Gene3D" id="3.40.50.10140">
    <property type="entry name" value="Toll/interleukin-1 receptor homology (TIR) domain"/>
    <property type="match status" value="1"/>
</dbReference>
<dbReference type="OMA" id="TRHGWQD"/>
<evidence type="ECO:0000256" key="6">
    <source>
        <dbReference type="PIRNR" id="PIRNR037744"/>
    </source>
</evidence>
<evidence type="ECO:0000256" key="7">
    <source>
        <dbReference type="SAM" id="MobiDB-lite"/>
    </source>
</evidence>
<keyword evidence="5 6" id="KW-0395">Inflammatory response</keyword>
<reference evidence="9" key="2">
    <citation type="submission" date="2025-09" db="UniProtKB">
        <authorList>
            <consortium name="Ensembl"/>
        </authorList>
    </citation>
    <scope>IDENTIFICATION</scope>
</reference>
<keyword evidence="3 6" id="KW-0399">Innate immunity</keyword>
<dbReference type="InterPro" id="IPR035897">
    <property type="entry name" value="Toll_tir_struct_dom_sf"/>
</dbReference>
<dbReference type="GO" id="GO:0043123">
    <property type="term" value="P:positive regulation of canonical NF-kappaB signal transduction"/>
    <property type="evidence" value="ECO:0007669"/>
    <property type="project" value="TreeGrafter"/>
</dbReference>
<dbReference type="GO" id="GO:0005829">
    <property type="term" value="C:cytosol"/>
    <property type="evidence" value="ECO:0007669"/>
    <property type="project" value="UniProtKB-SubCell"/>
</dbReference>
<feature type="region of interest" description="Disordered" evidence="7">
    <location>
        <begin position="573"/>
        <end position="601"/>
    </location>
</feature>
<dbReference type="PROSITE" id="PS50104">
    <property type="entry name" value="TIR"/>
    <property type="match status" value="1"/>
</dbReference>
<dbReference type="GO" id="GO:0032481">
    <property type="term" value="P:positive regulation of type I interferon production"/>
    <property type="evidence" value="ECO:0007669"/>
    <property type="project" value="TreeGrafter"/>
</dbReference>
<dbReference type="GO" id="GO:0035591">
    <property type="term" value="F:signaling adaptor activity"/>
    <property type="evidence" value="ECO:0007669"/>
    <property type="project" value="TreeGrafter"/>
</dbReference>
<comment type="subcellular location">
    <subcellularLocation>
        <location evidence="6">Cytoplasmic vesicle</location>
        <location evidence="6">Autophagosome</location>
    </subcellularLocation>
    <subcellularLocation>
        <location evidence="6">Cytoplasm</location>
        <location evidence="6">Cytosol</location>
    </subcellularLocation>
    <subcellularLocation>
        <location evidence="6">Mitochondrion</location>
    </subcellularLocation>
</comment>
<keyword evidence="4 6" id="KW-0391">Immunity</keyword>
<dbReference type="SUPFAM" id="SSF52200">
    <property type="entry name" value="Toll/Interleukin receptor TIR domain"/>
    <property type="match status" value="1"/>
</dbReference>
<dbReference type="GO" id="GO:0043330">
    <property type="term" value="P:response to exogenous dsRNA"/>
    <property type="evidence" value="ECO:0007669"/>
    <property type="project" value="UniProtKB-UniRule"/>
</dbReference>
<evidence type="ECO:0000313" key="9">
    <source>
        <dbReference type="Ensembl" id="ENSVKKP00000025880.1"/>
    </source>
</evidence>
<dbReference type="Pfam" id="PF17798">
    <property type="entry name" value="TRIF-NTD"/>
    <property type="match status" value="1"/>
</dbReference>
<dbReference type="InterPro" id="IPR000157">
    <property type="entry name" value="TIR_dom"/>
</dbReference>
<dbReference type="KEGG" id="vko:123016881"/>
<dbReference type="Ensembl" id="ENSVKKT00000026512.1">
    <property type="protein sequence ID" value="ENSVKKP00000025880.1"/>
    <property type="gene ID" value="ENSVKKG00000016939.1"/>
</dbReference>
<evidence type="ECO:0000256" key="5">
    <source>
        <dbReference type="ARBA" id="ARBA00023198"/>
    </source>
</evidence>
<dbReference type="GO" id="GO:0045087">
    <property type="term" value="P:innate immune response"/>
    <property type="evidence" value="ECO:0007669"/>
    <property type="project" value="UniProtKB-UniRule"/>
</dbReference>
<feature type="region of interest" description="Disordered" evidence="7">
    <location>
        <begin position="212"/>
        <end position="278"/>
    </location>
</feature>
<comment type="function">
    <text evidence="6">Involved in innate immunity against invading pathogens. Adapter used by TLR3, TLR4 (through TICAM2) and TLR5 to mediate NF-kappa-B and interferon-regulatory factor (IRF) activation, and to induce apoptosis. Ligand binding to these receptors results in TRIF recruitment through its TIR domain. Distinct protein-interaction motifs allow recruitment of the effector proteins TBK1, TRAF6 and RIPK1, which in turn, lead to the activation of transcription factors IRF3 and IRF7, NF-kappa-B and FADD respectively. Phosphorylation by TBK1 on the pLxIS motif leads to recruitment and subsequent activation of the transcription factor IRF3 to induce expression of type I interferon and exert a potent immunity against invading pathogens. Component of a multi-helicase-TICAM1 complex that acts as a cytoplasmic sensor of viral double-stranded RNA (dsRNA) and plays a role in the activation of a cascade of antiviral responses including the induction of pro-inflammatory cytokines.</text>
</comment>
<feature type="compositionally biased region" description="Low complexity" evidence="7">
    <location>
        <begin position="583"/>
        <end position="593"/>
    </location>
</feature>
<feature type="domain" description="TIR" evidence="8">
    <location>
        <begin position="377"/>
        <end position="510"/>
    </location>
</feature>
<feature type="compositionally biased region" description="Polar residues" evidence="7">
    <location>
        <begin position="261"/>
        <end position="278"/>
    </location>
</feature>
<reference evidence="9" key="1">
    <citation type="submission" date="2025-08" db="UniProtKB">
        <authorList>
            <consortium name="Ensembl"/>
        </authorList>
    </citation>
    <scope>IDENTIFICATION</scope>
</reference>
<sequence>MAESAEAPLSLEGIFKVLQRVPGDRLLSCAHRLSGRQRDRRPCQLLRAMIQLTLKQEAEARASLEALGEDALVAQIFRSHWGSAERIGADPVLLNQEALVVVAQIYSLLEEERFCLPQVRDEAYREAIKAVQVSGIGEVALKSLWNEALEKCGPDFTLDKASHPLASQAGSSLTAGSSALASSSWEPVALRSTGSPVSLISHFEISQSLTAPFVTNPPHQHGVPETGELNENAPSPSTPTGKAKANHSSLSESPVKDFPQKYQTPNRGTDDAQGSHSSLLVPAHPKVAQPGEAEWHTLKSPEPHGLGGGIPGNRPPSPTSRQGSGASPDCIERGSGAASSPAQSTGPGGQLASSSAAPPPPPPAESSWTDSLSDEKQFFTFMVLHASEDEAVARQVKERLESMGVSNGATFCEDFLLPGRCQLSCFQDALENSAFTLLLLTENFRGRLCAYQTSVALMDSFTRFLKSHSVIPFMPKKSPLQRTEMPILLAGLVPLDENSPVFAKRVKKTFTAAAIREKKAIWTRMRQLQEQEEQRQFRQALRDLSVLSMSPEGPVTFPMVPGPPGHVPQLPFHPGFPAPGPSQSPAGPGHPHSLMFSVSGGPPPQLIIQNAQMVQIGDYNHMHVEGTSATLSAAAEDGQVGGAVGSRQGDAPFS</sequence>
<dbReference type="CTD" id="148022"/>
<evidence type="ECO:0000259" key="8">
    <source>
        <dbReference type="PROSITE" id="PS50104"/>
    </source>
</evidence>
<evidence type="ECO:0000256" key="1">
    <source>
        <dbReference type="ARBA" id="ARBA00022490"/>
    </source>
</evidence>
<keyword evidence="6" id="KW-0053">Apoptosis</keyword>
<feature type="compositionally biased region" description="Polar residues" evidence="7">
    <location>
        <begin position="232"/>
        <end position="252"/>
    </location>
</feature>
<protein>
    <recommendedName>
        <fullName evidence="6">TIR domain-containing adapter molecule 1</fullName>
        <shortName evidence="6">TICAM-1</shortName>
    </recommendedName>
</protein>